<dbReference type="EMBL" id="JAGGKS010000002">
    <property type="protein sequence ID" value="MBP1924849.1"/>
    <property type="molecule type" value="Genomic_DNA"/>
</dbReference>
<keyword evidence="3" id="KW-0859">Xylose metabolism</keyword>
<dbReference type="PROSITE" id="PS00042">
    <property type="entry name" value="HTH_CRP_1"/>
    <property type="match status" value="1"/>
</dbReference>
<comment type="function">
    <text evidence="1">Transcriptional repressor of xylose-utilizing enzymes.</text>
</comment>
<dbReference type="InterPro" id="IPR036390">
    <property type="entry name" value="WH_DNA-bd_sf"/>
</dbReference>
<keyword evidence="4" id="KW-0808">Transferase</keyword>
<accession>A0ABS4GAZ6</accession>
<dbReference type="Proteomes" id="UP001519342">
    <property type="component" value="Unassembled WGS sequence"/>
</dbReference>
<dbReference type="InterPro" id="IPR018335">
    <property type="entry name" value="Tscrpt_reg_HTH_Crp-type_CS"/>
</dbReference>
<name>A0ABS4GAZ6_9FIRM</name>
<organism evidence="4 5">
    <name type="scientific">Sedimentibacter acidaminivorans</name>
    <dbReference type="NCBI Taxonomy" id="913099"/>
    <lineage>
        <taxon>Bacteria</taxon>
        <taxon>Bacillati</taxon>
        <taxon>Bacillota</taxon>
        <taxon>Tissierellia</taxon>
        <taxon>Sedimentibacter</taxon>
    </lineage>
</organism>
<protein>
    <submittedName>
        <fullName evidence="4">NBD/HSP70 family sugar kinase</fullName>
    </submittedName>
</protein>
<dbReference type="GO" id="GO:0016301">
    <property type="term" value="F:kinase activity"/>
    <property type="evidence" value="ECO:0007669"/>
    <property type="project" value="UniProtKB-KW"/>
</dbReference>
<dbReference type="Pfam" id="PF00480">
    <property type="entry name" value="ROK"/>
    <property type="match status" value="1"/>
</dbReference>
<evidence type="ECO:0000256" key="2">
    <source>
        <dbReference type="ARBA" id="ARBA00006479"/>
    </source>
</evidence>
<reference evidence="4 5" key="1">
    <citation type="submission" date="2021-03" db="EMBL/GenBank/DDBJ databases">
        <title>Genomic Encyclopedia of Type Strains, Phase IV (KMG-IV): sequencing the most valuable type-strain genomes for metagenomic binning, comparative biology and taxonomic classification.</title>
        <authorList>
            <person name="Goeker M."/>
        </authorList>
    </citation>
    <scope>NUCLEOTIDE SEQUENCE [LARGE SCALE GENOMIC DNA]</scope>
    <source>
        <strain evidence="4 5">DSM 24004</strain>
    </source>
</reference>
<dbReference type="InterPro" id="IPR049874">
    <property type="entry name" value="ROK_cs"/>
</dbReference>
<dbReference type="InterPro" id="IPR036388">
    <property type="entry name" value="WH-like_DNA-bd_sf"/>
</dbReference>
<keyword evidence="3" id="KW-0119">Carbohydrate metabolism</keyword>
<evidence type="ECO:0000256" key="1">
    <source>
        <dbReference type="ARBA" id="ARBA00002486"/>
    </source>
</evidence>
<dbReference type="Gene3D" id="3.30.420.40">
    <property type="match status" value="2"/>
</dbReference>
<dbReference type="SUPFAM" id="SSF53067">
    <property type="entry name" value="Actin-like ATPase domain"/>
    <property type="match status" value="2"/>
</dbReference>
<dbReference type="InterPro" id="IPR043129">
    <property type="entry name" value="ATPase_NBD"/>
</dbReference>
<proteinExistence type="inferred from homology"/>
<comment type="caution">
    <text evidence="4">The sequence shown here is derived from an EMBL/GenBank/DDBJ whole genome shotgun (WGS) entry which is preliminary data.</text>
</comment>
<comment type="similarity">
    <text evidence="2">Belongs to the ROK (NagC/XylR) family.</text>
</comment>
<dbReference type="InterPro" id="IPR000600">
    <property type="entry name" value="ROK"/>
</dbReference>
<keyword evidence="4" id="KW-0418">Kinase</keyword>
<dbReference type="PANTHER" id="PTHR18964:SF110">
    <property type="entry name" value="TRANSCRIPTIONAL REGULATOR, XYLR-RELATED"/>
    <property type="match status" value="1"/>
</dbReference>
<evidence type="ECO:0000313" key="5">
    <source>
        <dbReference type="Proteomes" id="UP001519342"/>
    </source>
</evidence>
<dbReference type="Gene3D" id="1.10.10.10">
    <property type="entry name" value="Winged helix-like DNA-binding domain superfamily/Winged helix DNA-binding domain"/>
    <property type="match status" value="1"/>
</dbReference>
<dbReference type="SUPFAM" id="SSF46785">
    <property type="entry name" value="Winged helix' DNA-binding domain"/>
    <property type="match status" value="1"/>
</dbReference>
<evidence type="ECO:0000313" key="4">
    <source>
        <dbReference type="EMBL" id="MBP1924849.1"/>
    </source>
</evidence>
<dbReference type="RefSeq" id="WP_209510613.1">
    <property type="nucleotide sequence ID" value="NZ_JAGGKS010000002.1"/>
</dbReference>
<evidence type="ECO:0000256" key="3">
    <source>
        <dbReference type="ARBA" id="ARBA00022629"/>
    </source>
</evidence>
<dbReference type="PANTHER" id="PTHR18964">
    <property type="entry name" value="ROK (REPRESSOR, ORF, KINASE) FAMILY"/>
    <property type="match status" value="1"/>
</dbReference>
<keyword evidence="5" id="KW-1185">Reference proteome</keyword>
<sequence length="389" mass="43429">MKKKINNLSDIKIENINLIIDTIKNNKGITRIELASLSGLSGMSITRIVSLLLDNDFIYEDGEISNKRGRPAKLLHINPRALYTLTIYIDVNTLIIAVVDLNNLIILQSNINSNDISSMEDYIDAAYEGYKEMIRNYRDIKEGIKCISVVCSGVVDNKKNEVIISAQLKWRNAKIGDYTRKKFGITTIVDNDVKSALIGEISNNSKYNNINLAYMDIGYGIGVGLWIGGQILRGTNNNAGEIGHITIDYNGLQCECGRRGCLNTVLNIKSFINQAQENDNNITSIEDIVNKYKAHEKWAISLVDDVCMYFSIAINNIINAYDPAIIIIGGKFIDQFKGFLDIISSSQHFTQYGSFKIDADIQLSSMGEKSYIMGGAINSQRLIFNNLFS</sequence>
<gene>
    <name evidence="4" type="ORF">J2Z76_000706</name>
</gene>
<dbReference type="PROSITE" id="PS01125">
    <property type="entry name" value="ROK"/>
    <property type="match status" value="1"/>
</dbReference>